<dbReference type="InterPro" id="IPR012334">
    <property type="entry name" value="Pectin_lyas_fold"/>
</dbReference>
<dbReference type="Pfam" id="PF22842">
    <property type="entry name" value="Pel9A-like_beta_helix"/>
    <property type="match status" value="1"/>
</dbReference>
<dbReference type="GO" id="GO:0046872">
    <property type="term" value="F:metal ion binding"/>
    <property type="evidence" value="ECO:0007669"/>
    <property type="project" value="UniProtKB-KW"/>
</dbReference>
<keyword evidence="4" id="KW-0479">Metal-binding</keyword>
<dbReference type="GO" id="GO:0016837">
    <property type="term" value="F:carbon-oxygen lyase activity, acting on polysaccharides"/>
    <property type="evidence" value="ECO:0007669"/>
    <property type="project" value="TreeGrafter"/>
</dbReference>
<evidence type="ECO:0000313" key="11">
    <source>
        <dbReference type="EMBL" id="MCW0481671.1"/>
    </source>
</evidence>
<sequence>MNMGYVVLLMIILSSCGCHQEDLKPTDQDTTQANLIDTTGDNEVVVWGEKATYYVALNGNDTNPGTVDQPWATWQKAFSKAGAGDTVFIRGGVFYADKMDEFGVYVVNRKGAHANPICIFNYPGEMPVLDCSTITNTEANTGILLSKCSHYYLKGLTVTGISQHAQSIESCGFSFELGGTYTVENCVSHGNEGSGFQGYALDTISLINCDAYDNFDISTGGYSGGQADGFVICFTSQHAYTYFKGCRSWYNSDDGFDCWENEGIVVFDACWSFNNGRGKGDGGGFKLGQTRKPQLDVHQRVLTNCLAFNNRFIGFNQNDGNVKMTFYNNFAFDNDNIGFDIGQYNLPMIVRNNISYKNSRSGYFSANSKIDHNSWTASTNVTVSDADFVRVDTARVSGKRQPNGDLPAIDFLRLATGSDLINAGVDVGLPFLGNAPDLGPYEKE</sequence>
<dbReference type="AlphaFoldDB" id="A0AA41Y1D7"/>
<keyword evidence="3" id="KW-0964">Secreted</keyword>
<comment type="similarity">
    <text evidence="8">Belongs to the polysaccharide lyase 9 family.</text>
</comment>
<feature type="chain" id="PRO_5041401513" evidence="9">
    <location>
        <begin position="21"/>
        <end position="444"/>
    </location>
</feature>
<evidence type="ECO:0000256" key="7">
    <source>
        <dbReference type="ARBA" id="ARBA00023239"/>
    </source>
</evidence>
<dbReference type="Gene3D" id="2.160.20.10">
    <property type="entry name" value="Single-stranded right-handed beta-helix, Pectin lyase-like"/>
    <property type="match status" value="1"/>
</dbReference>
<comment type="cofactor">
    <cofactor evidence="1">
        <name>Ca(2+)</name>
        <dbReference type="ChEBI" id="CHEBI:29108"/>
    </cofactor>
</comment>
<comment type="subcellular location">
    <subcellularLocation>
        <location evidence="2">Secreted</location>
    </subcellularLocation>
</comment>
<evidence type="ECO:0000256" key="2">
    <source>
        <dbReference type="ARBA" id="ARBA00004613"/>
    </source>
</evidence>
<accession>A0AA41Y1D7</accession>
<feature type="signal peptide" evidence="9">
    <location>
        <begin position="1"/>
        <end position="20"/>
    </location>
</feature>
<keyword evidence="5 9" id="KW-0732">Signal</keyword>
<dbReference type="RefSeq" id="WP_282590280.1">
    <property type="nucleotide sequence ID" value="NZ_JAPAAF010000002.1"/>
</dbReference>
<evidence type="ECO:0000259" key="10">
    <source>
        <dbReference type="Pfam" id="PF22842"/>
    </source>
</evidence>
<dbReference type="PANTHER" id="PTHR40088:SF1">
    <property type="entry name" value="PECTATE LYASE PEL9"/>
    <property type="match status" value="1"/>
</dbReference>
<keyword evidence="12" id="KW-1185">Reference proteome</keyword>
<comment type="caution">
    <text evidence="11">The sequence shown here is derived from an EMBL/GenBank/DDBJ whole genome shotgun (WGS) entry which is preliminary data.</text>
</comment>
<dbReference type="EMBL" id="JAPAAF010000002">
    <property type="protein sequence ID" value="MCW0481671.1"/>
    <property type="molecule type" value="Genomic_DNA"/>
</dbReference>
<dbReference type="GO" id="GO:0005576">
    <property type="term" value="C:extracellular region"/>
    <property type="evidence" value="ECO:0007669"/>
    <property type="project" value="UniProtKB-SubCell"/>
</dbReference>
<dbReference type="InterPro" id="IPR053868">
    <property type="entry name" value="Pel9A-like_beta_helix"/>
</dbReference>
<evidence type="ECO:0000256" key="9">
    <source>
        <dbReference type="SAM" id="SignalP"/>
    </source>
</evidence>
<evidence type="ECO:0000256" key="8">
    <source>
        <dbReference type="ARBA" id="ARBA00038263"/>
    </source>
</evidence>
<keyword evidence="6" id="KW-0106">Calcium</keyword>
<feature type="domain" description="Pel9A-like right handed beta-helix region" evidence="10">
    <location>
        <begin position="50"/>
        <end position="333"/>
    </location>
</feature>
<gene>
    <name evidence="11" type="ORF">N2K84_02945</name>
</gene>
<evidence type="ECO:0000256" key="5">
    <source>
        <dbReference type="ARBA" id="ARBA00022729"/>
    </source>
</evidence>
<evidence type="ECO:0000256" key="6">
    <source>
        <dbReference type="ARBA" id="ARBA00022837"/>
    </source>
</evidence>
<evidence type="ECO:0000256" key="1">
    <source>
        <dbReference type="ARBA" id="ARBA00001913"/>
    </source>
</evidence>
<dbReference type="InterPro" id="IPR052052">
    <property type="entry name" value="Polysaccharide_Lyase_9"/>
</dbReference>
<dbReference type="SUPFAM" id="SSF51126">
    <property type="entry name" value="Pectin lyase-like"/>
    <property type="match status" value="1"/>
</dbReference>
<dbReference type="PANTHER" id="PTHR40088">
    <property type="entry name" value="PECTATE LYASE (EUROFUNG)"/>
    <property type="match status" value="1"/>
</dbReference>
<proteinExistence type="inferred from homology"/>
<evidence type="ECO:0000256" key="3">
    <source>
        <dbReference type="ARBA" id="ARBA00022525"/>
    </source>
</evidence>
<organism evidence="11 12">
    <name type="scientific">Gaoshiqia sediminis</name>
    <dbReference type="NCBI Taxonomy" id="2986998"/>
    <lineage>
        <taxon>Bacteria</taxon>
        <taxon>Pseudomonadati</taxon>
        <taxon>Bacteroidota</taxon>
        <taxon>Bacteroidia</taxon>
        <taxon>Marinilabiliales</taxon>
        <taxon>Prolixibacteraceae</taxon>
        <taxon>Gaoshiqia</taxon>
    </lineage>
</organism>
<protein>
    <submittedName>
        <fullName evidence="11">DUF4990 domain-containing protein</fullName>
    </submittedName>
</protein>
<name>A0AA41Y1D7_9BACT</name>
<reference evidence="11" key="1">
    <citation type="submission" date="2022-10" db="EMBL/GenBank/DDBJ databases">
        <title>Gaoshiqiia sediminis gen. nov., sp. nov., isolated from coastal sediment.</title>
        <authorList>
            <person name="Yu W.X."/>
            <person name="Mu D.S."/>
            <person name="Du J.Z."/>
            <person name="Liang Y.Q."/>
        </authorList>
    </citation>
    <scope>NUCLEOTIDE SEQUENCE</scope>
    <source>
        <strain evidence="11">A06</strain>
    </source>
</reference>
<evidence type="ECO:0000313" key="12">
    <source>
        <dbReference type="Proteomes" id="UP001163821"/>
    </source>
</evidence>
<evidence type="ECO:0000256" key="4">
    <source>
        <dbReference type="ARBA" id="ARBA00022723"/>
    </source>
</evidence>
<dbReference type="InterPro" id="IPR011050">
    <property type="entry name" value="Pectin_lyase_fold/virulence"/>
</dbReference>
<dbReference type="Proteomes" id="UP001163821">
    <property type="component" value="Unassembled WGS sequence"/>
</dbReference>
<keyword evidence="7" id="KW-0456">Lyase</keyword>